<dbReference type="RefSeq" id="WP_168448942.1">
    <property type="nucleotide sequence ID" value="NZ_JAAWWK010000001.1"/>
</dbReference>
<keyword evidence="7" id="KW-0406">Ion transport</keyword>
<keyword evidence="16" id="KW-0675">Receptor</keyword>
<evidence type="ECO:0000256" key="12">
    <source>
        <dbReference type="RuleBase" id="RU003357"/>
    </source>
</evidence>
<evidence type="ECO:0000256" key="6">
    <source>
        <dbReference type="ARBA" id="ARBA00023004"/>
    </source>
</evidence>
<proteinExistence type="inferred from homology"/>
<dbReference type="InterPro" id="IPR012910">
    <property type="entry name" value="Plug_dom"/>
</dbReference>
<dbReference type="PANTHER" id="PTHR32552:SF81">
    <property type="entry name" value="TONB-DEPENDENT OUTER MEMBRANE RECEPTOR"/>
    <property type="match status" value="1"/>
</dbReference>
<comment type="similarity">
    <text evidence="11 12">Belongs to the TonB-dependent receptor family.</text>
</comment>
<feature type="domain" description="TonB-dependent receptor-like beta-barrel" evidence="14">
    <location>
        <begin position="260"/>
        <end position="743"/>
    </location>
</feature>
<keyword evidence="2 11" id="KW-0813">Transport</keyword>
<evidence type="ECO:0000256" key="1">
    <source>
        <dbReference type="ARBA" id="ARBA00004571"/>
    </source>
</evidence>
<evidence type="ECO:0000256" key="10">
    <source>
        <dbReference type="ARBA" id="ARBA00023237"/>
    </source>
</evidence>
<protein>
    <submittedName>
        <fullName evidence="16">TonB-dependent receptor plug domain-containing protein</fullName>
    </submittedName>
</protein>
<feature type="chain" id="PRO_5047544141" evidence="13">
    <location>
        <begin position="36"/>
        <end position="777"/>
    </location>
</feature>
<dbReference type="InterPro" id="IPR036942">
    <property type="entry name" value="Beta-barrel_TonB_sf"/>
</dbReference>
<name>A0ABX1GDU1_9GAMM</name>
<evidence type="ECO:0000259" key="14">
    <source>
        <dbReference type="Pfam" id="PF00593"/>
    </source>
</evidence>
<dbReference type="InterPro" id="IPR039426">
    <property type="entry name" value="TonB-dep_rcpt-like"/>
</dbReference>
<keyword evidence="9 11" id="KW-0472">Membrane</keyword>
<dbReference type="Proteomes" id="UP000765845">
    <property type="component" value="Unassembled WGS sequence"/>
</dbReference>
<evidence type="ECO:0000313" key="16">
    <source>
        <dbReference type="EMBL" id="NKI16419.1"/>
    </source>
</evidence>
<evidence type="ECO:0000256" key="5">
    <source>
        <dbReference type="ARBA" id="ARBA00022692"/>
    </source>
</evidence>
<dbReference type="InterPro" id="IPR000531">
    <property type="entry name" value="Beta-barrel_TonB"/>
</dbReference>
<sequence length="777" mass="85456">MVDSNANGHVNSAVRLRPLLALSMLLPFSISGAHANSTEENSPKVRQSRMLEEVVVTAQKRAENNQDVPISVTAFSDETLDALGISDPQDLQRVTPGLTYNTAVGFSIIYMRGIGSDAFLMADPSVALYIDGVYFPFAQGLAQNFGAVERIEVLKGPQGTLFGRNAVGGAINIHSKNPSHEPEASVQLSYGNYGTKSIRVHGSYPLSDAIAVSLSAFKSGSEPYYDGYVDGGKAISDDESDGVRAKFRWQLTDDLAFNLAGFTYNSSGPGSLLTPNTEPGQAFSTFLEGEDGYTAEFDAPVDQTLDNEVYYASVEWDLSPFSVKLLASTQFIETSYSYDYDGTSSSLVTFEARDQHADVDTAELQILSNESSWGSDWLSWILGAYYFESTQGFDPTSLQMADLDLSGGTVAGIPLPPLFVDAINSAGVLPTGYMALRALVGTESIAAFFQGTVDVTDWFTFTVGGRYQEEFREVIKSSSEFENPNGEAAYIVNYSDGRNETTYSFKPKVSFDFRPFADREFLLYLSYQEALKSATYNVVTLYDEPDYVLPEELKAYEIGVKSEWLDGQLRLNVAAFQYEQENQQVQFVSALQGGAVSFENAGGSEVDGFDFDATLQVFPSLVNDLIMTVSGAYLNGQFTDYTGARGYNEDTGLVFEGGEEGDYSGNVIPRTPEWSATLGLNKSFFFERSVIEIGADVYYNSGFYYLPQNTDASYQDEYHVVSARISYLYEPWNLRLTGFGNNLEDKKYTDGLFQTDFGVLSHLAKPVTYGLKVNWEL</sequence>
<evidence type="ECO:0000256" key="7">
    <source>
        <dbReference type="ARBA" id="ARBA00023065"/>
    </source>
</evidence>
<dbReference type="PANTHER" id="PTHR32552">
    <property type="entry name" value="FERRICHROME IRON RECEPTOR-RELATED"/>
    <property type="match status" value="1"/>
</dbReference>
<dbReference type="EMBL" id="JAAWWK010000001">
    <property type="protein sequence ID" value="NKI16419.1"/>
    <property type="molecule type" value="Genomic_DNA"/>
</dbReference>
<reference evidence="16 17" key="1">
    <citation type="submission" date="2020-04" db="EMBL/GenBank/DDBJ databases">
        <authorList>
            <person name="Yoon J."/>
        </authorList>
    </citation>
    <scope>NUCLEOTIDE SEQUENCE [LARGE SCALE GENOMIC DNA]</scope>
    <source>
        <strain evidence="16 17">KMU-166</strain>
    </source>
</reference>
<feature type="domain" description="TonB-dependent receptor plug" evidence="15">
    <location>
        <begin position="65"/>
        <end position="170"/>
    </location>
</feature>
<keyword evidence="3 11" id="KW-1134">Transmembrane beta strand</keyword>
<feature type="signal peptide" evidence="13">
    <location>
        <begin position="1"/>
        <end position="35"/>
    </location>
</feature>
<dbReference type="Pfam" id="PF00593">
    <property type="entry name" value="TonB_dep_Rec_b-barrel"/>
    <property type="match status" value="1"/>
</dbReference>
<dbReference type="Pfam" id="PF07715">
    <property type="entry name" value="Plug"/>
    <property type="match status" value="1"/>
</dbReference>
<dbReference type="Gene3D" id="2.40.170.20">
    <property type="entry name" value="TonB-dependent receptor, beta-barrel domain"/>
    <property type="match status" value="1"/>
</dbReference>
<evidence type="ECO:0000256" key="3">
    <source>
        <dbReference type="ARBA" id="ARBA00022452"/>
    </source>
</evidence>
<evidence type="ECO:0000256" key="13">
    <source>
        <dbReference type="SAM" id="SignalP"/>
    </source>
</evidence>
<gene>
    <name evidence="16" type="ORF">HCU74_03190</name>
</gene>
<evidence type="ECO:0000259" key="15">
    <source>
        <dbReference type="Pfam" id="PF07715"/>
    </source>
</evidence>
<keyword evidence="13" id="KW-0732">Signal</keyword>
<organism evidence="16 17">
    <name type="scientific">Spongiibacter thalassae</name>
    <dbReference type="NCBI Taxonomy" id="2721624"/>
    <lineage>
        <taxon>Bacteria</taxon>
        <taxon>Pseudomonadati</taxon>
        <taxon>Pseudomonadota</taxon>
        <taxon>Gammaproteobacteria</taxon>
        <taxon>Cellvibrionales</taxon>
        <taxon>Spongiibacteraceae</taxon>
        <taxon>Spongiibacter</taxon>
    </lineage>
</organism>
<evidence type="ECO:0000256" key="2">
    <source>
        <dbReference type="ARBA" id="ARBA00022448"/>
    </source>
</evidence>
<keyword evidence="8 12" id="KW-0798">TonB box</keyword>
<keyword evidence="6" id="KW-0408">Iron</keyword>
<keyword evidence="10 11" id="KW-0998">Cell outer membrane</keyword>
<comment type="caution">
    <text evidence="16">The sequence shown here is derived from an EMBL/GenBank/DDBJ whole genome shotgun (WGS) entry which is preliminary data.</text>
</comment>
<evidence type="ECO:0000256" key="4">
    <source>
        <dbReference type="ARBA" id="ARBA00022496"/>
    </source>
</evidence>
<keyword evidence="4" id="KW-0410">Iron transport</keyword>
<evidence type="ECO:0000313" key="17">
    <source>
        <dbReference type="Proteomes" id="UP000765845"/>
    </source>
</evidence>
<keyword evidence="17" id="KW-1185">Reference proteome</keyword>
<evidence type="ECO:0000256" key="11">
    <source>
        <dbReference type="PROSITE-ProRule" id="PRU01360"/>
    </source>
</evidence>
<evidence type="ECO:0000256" key="9">
    <source>
        <dbReference type="ARBA" id="ARBA00023136"/>
    </source>
</evidence>
<dbReference type="SUPFAM" id="SSF56935">
    <property type="entry name" value="Porins"/>
    <property type="match status" value="1"/>
</dbReference>
<keyword evidence="5 11" id="KW-0812">Transmembrane</keyword>
<comment type="subcellular location">
    <subcellularLocation>
        <location evidence="1 11">Cell outer membrane</location>
        <topology evidence="1 11">Multi-pass membrane protein</topology>
    </subcellularLocation>
</comment>
<evidence type="ECO:0000256" key="8">
    <source>
        <dbReference type="ARBA" id="ARBA00023077"/>
    </source>
</evidence>
<dbReference type="PROSITE" id="PS52016">
    <property type="entry name" value="TONB_DEPENDENT_REC_3"/>
    <property type="match status" value="1"/>
</dbReference>
<accession>A0ABX1GDU1</accession>